<dbReference type="PANTHER" id="PTHR30561">
    <property type="entry name" value="SMR FAMILY PROTON-DEPENDENT DRUG EFFLUX TRANSPORTER SUGE"/>
    <property type="match status" value="1"/>
</dbReference>
<dbReference type="AlphaFoldDB" id="A0A1I6S1N7"/>
<feature type="transmembrane region" description="Helical" evidence="8">
    <location>
        <begin position="35"/>
        <end position="56"/>
    </location>
</feature>
<dbReference type="Pfam" id="PF00893">
    <property type="entry name" value="Multi_Drug_Res"/>
    <property type="match status" value="1"/>
</dbReference>
<keyword evidence="3" id="KW-1003">Cell membrane</keyword>
<comment type="subcellular location">
    <subcellularLocation>
        <location evidence="1 7">Cell membrane</location>
        <topology evidence="1 7">Multi-pass membrane protein</topology>
    </subcellularLocation>
</comment>
<proteinExistence type="inferred from homology"/>
<dbReference type="STRING" id="1176198.SAMN05444716_103653"/>
<evidence type="ECO:0000256" key="3">
    <source>
        <dbReference type="ARBA" id="ARBA00022475"/>
    </source>
</evidence>
<evidence type="ECO:0000256" key="6">
    <source>
        <dbReference type="ARBA" id="ARBA00023136"/>
    </source>
</evidence>
<dbReference type="PANTHER" id="PTHR30561:SF1">
    <property type="entry name" value="MULTIDRUG TRANSPORTER EMRE"/>
    <property type="match status" value="1"/>
</dbReference>
<dbReference type="GO" id="GO:0005886">
    <property type="term" value="C:plasma membrane"/>
    <property type="evidence" value="ECO:0007669"/>
    <property type="project" value="UniProtKB-SubCell"/>
</dbReference>
<evidence type="ECO:0000256" key="7">
    <source>
        <dbReference type="RuleBase" id="RU003942"/>
    </source>
</evidence>
<keyword evidence="4 7" id="KW-0812">Transmembrane</keyword>
<dbReference type="SUPFAM" id="SSF103481">
    <property type="entry name" value="Multidrug resistance efflux transporter EmrE"/>
    <property type="match status" value="1"/>
</dbReference>
<dbReference type="FunFam" id="1.10.3730.20:FF:000001">
    <property type="entry name" value="Quaternary ammonium compound resistance transporter SugE"/>
    <property type="match status" value="1"/>
</dbReference>
<reference evidence="10" key="1">
    <citation type="submission" date="2016-10" db="EMBL/GenBank/DDBJ databases">
        <authorList>
            <person name="Varghese N."/>
            <person name="Submissions S."/>
        </authorList>
    </citation>
    <scope>NUCLEOTIDE SEQUENCE [LARGE SCALE GENOMIC DNA]</scope>
    <source>
        <strain evidence="10">CGMCC 4.7047</strain>
    </source>
</reference>
<evidence type="ECO:0000256" key="4">
    <source>
        <dbReference type="ARBA" id="ARBA00022692"/>
    </source>
</evidence>
<dbReference type="Gene3D" id="1.10.3730.20">
    <property type="match status" value="1"/>
</dbReference>
<keyword evidence="6 8" id="KW-0472">Membrane</keyword>
<evidence type="ECO:0000256" key="5">
    <source>
        <dbReference type="ARBA" id="ARBA00022989"/>
    </source>
</evidence>
<evidence type="ECO:0000313" key="9">
    <source>
        <dbReference type="EMBL" id="SFS70885.1"/>
    </source>
</evidence>
<dbReference type="EMBL" id="FPAB01000003">
    <property type="protein sequence ID" value="SFS70885.1"/>
    <property type="molecule type" value="Genomic_DNA"/>
</dbReference>
<dbReference type="InterPro" id="IPR045324">
    <property type="entry name" value="Small_multidrug_res"/>
</dbReference>
<accession>A0A1I6S1N7</accession>
<feature type="transmembrane region" description="Helical" evidence="8">
    <location>
        <begin position="90"/>
        <end position="109"/>
    </location>
</feature>
<dbReference type="InterPro" id="IPR000390">
    <property type="entry name" value="Small_drug/metabolite_transptr"/>
</dbReference>
<keyword evidence="10" id="KW-1185">Reference proteome</keyword>
<comment type="similarity">
    <text evidence="7">Belongs to the drug/metabolite transporter (DMT) superfamily. Small multidrug resistance (SMR) (TC 2.A.7.1) family.</text>
</comment>
<evidence type="ECO:0000256" key="1">
    <source>
        <dbReference type="ARBA" id="ARBA00004651"/>
    </source>
</evidence>
<dbReference type="GO" id="GO:0022857">
    <property type="term" value="F:transmembrane transporter activity"/>
    <property type="evidence" value="ECO:0007669"/>
    <property type="project" value="InterPro"/>
</dbReference>
<dbReference type="InterPro" id="IPR037185">
    <property type="entry name" value="EmrE-like"/>
</dbReference>
<feature type="transmembrane region" description="Helical" evidence="8">
    <location>
        <begin position="63"/>
        <end position="84"/>
    </location>
</feature>
<keyword evidence="2" id="KW-0813">Transport</keyword>
<protein>
    <submittedName>
        <fullName evidence="9">Small multidrug resistance pump</fullName>
    </submittedName>
</protein>
<organism evidence="9 10">
    <name type="scientific">Streptomyces harbinensis</name>
    <dbReference type="NCBI Taxonomy" id="1176198"/>
    <lineage>
        <taxon>Bacteria</taxon>
        <taxon>Bacillati</taxon>
        <taxon>Actinomycetota</taxon>
        <taxon>Actinomycetes</taxon>
        <taxon>Kitasatosporales</taxon>
        <taxon>Streptomycetaceae</taxon>
        <taxon>Streptomyces</taxon>
    </lineage>
</organism>
<evidence type="ECO:0000256" key="2">
    <source>
        <dbReference type="ARBA" id="ARBA00022448"/>
    </source>
</evidence>
<keyword evidence="5 8" id="KW-1133">Transmembrane helix</keyword>
<name>A0A1I6S1N7_9ACTN</name>
<gene>
    <name evidence="9" type="ORF">SAMN05444716_103653</name>
</gene>
<evidence type="ECO:0000256" key="8">
    <source>
        <dbReference type="SAM" id="Phobius"/>
    </source>
</evidence>
<sequence>MGTVVRMAYLMLAGAILFEIAGTTLMKFSDGFTKLWPTLGTLAGYAVAFTLLAQVLKSMDVGVAYAVWAGAGTALIAAVGMVFLGESITAAKVAGVLLVIGGVVLLNLGGAH</sequence>
<dbReference type="Proteomes" id="UP000198873">
    <property type="component" value="Unassembled WGS sequence"/>
</dbReference>
<evidence type="ECO:0000313" key="10">
    <source>
        <dbReference type="Proteomes" id="UP000198873"/>
    </source>
</evidence>
<feature type="transmembrane region" description="Helical" evidence="8">
    <location>
        <begin position="7"/>
        <end position="29"/>
    </location>
</feature>